<keyword evidence="2" id="KW-1185">Reference proteome</keyword>
<name>A0A927CC19_9BACL</name>
<sequence length="324" mass="37568">MTLQNEIMWDLVESHTGLSRKSEEGLVLYAGQTDNQKMLSEVSYVVPIKMEAVVKTDSTNIRLYFAQKGRLIFNWDSNQDEVRLHSPIKGYTAVNFERLSVNEWAKITWIVNPDHMIVRANDKEVCKVTGAFRDLTGRVGIGPAWGSQLVVKSFRVNGEYRKARKLPQKVASYDEQIITEFITLRNQTLSLMDRIPENISDIIPEGFDSNIHYHFGFILVAWDHGIFPKLKQNYRVPIKYHRMFPIRLKPKDWKEAPPGMLEIRKHLEKQRDEIATISSGQLDVLIKHKQTLRRLLKYFMPLERSHCLMINDIMNSISNGVDKG</sequence>
<evidence type="ECO:0000313" key="2">
    <source>
        <dbReference type="Proteomes" id="UP000639396"/>
    </source>
</evidence>
<gene>
    <name evidence="1" type="ORF">IDH45_18485</name>
</gene>
<organism evidence="1 2">
    <name type="scientific">Paenibacillus oceani</name>
    <dbReference type="NCBI Taxonomy" id="2772510"/>
    <lineage>
        <taxon>Bacteria</taxon>
        <taxon>Bacillati</taxon>
        <taxon>Bacillota</taxon>
        <taxon>Bacilli</taxon>
        <taxon>Bacillales</taxon>
        <taxon>Paenibacillaceae</taxon>
        <taxon>Paenibacillus</taxon>
    </lineage>
</organism>
<proteinExistence type="predicted"/>
<comment type="caution">
    <text evidence="1">The sequence shown here is derived from an EMBL/GenBank/DDBJ whole genome shotgun (WGS) entry which is preliminary data.</text>
</comment>
<accession>A0A927CC19</accession>
<dbReference type="Proteomes" id="UP000639396">
    <property type="component" value="Unassembled WGS sequence"/>
</dbReference>
<evidence type="ECO:0000313" key="1">
    <source>
        <dbReference type="EMBL" id="MBD2863982.1"/>
    </source>
</evidence>
<protein>
    <submittedName>
        <fullName evidence="1">DinB family protein</fullName>
    </submittedName>
</protein>
<dbReference type="AlphaFoldDB" id="A0A927CC19"/>
<reference evidence="1" key="1">
    <citation type="submission" date="2020-09" db="EMBL/GenBank/DDBJ databases">
        <title>A novel bacterium of genus Paenibacillus, isolated from South China Sea.</title>
        <authorList>
            <person name="Huang H."/>
            <person name="Mo K."/>
            <person name="Hu Y."/>
        </authorList>
    </citation>
    <scope>NUCLEOTIDE SEQUENCE</scope>
    <source>
        <strain evidence="1">IB182363</strain>
    </source>
</reference>
<dbReference type="RefSeq" id="WP_190929613.1">
    <property type="nucleotide sequence ID" value="NZ_JACXJA010000026.1"/>
</dbReference>
<dbReference type="EMBL" id="JACXJA010000026">
    <property type="protein sequence ID" value="MBD2863982.1"/>
    <property type="molecule type" value="Genomic_DNA"/>
</dbReference>